<evidence type="ECO:0000256" key="4">
    <source>
        <dbReference type="SAM" id="MobiDB-lite"/>
    </source>
</evidence>
<dbReference type="Gene3D" id="3.40.50.300">
    <property type="entry name" value="P-loop containing nucleotide triphosphate hydrolases"/>
    <property type="match status" value="1"/>
</dbReference>
<keyword evidence="7" id="KW-1185">Reference proteome</keyword>
<evidence type="ECO:0000256" key="3">
    <source>
        <dbReference type="PROSITE-ProRule" id="PRU00221"/>
    </source>
</evidence>
<dbReference type="HOGENOM" id="CLU_000288_6_19_1"/>
<dbReference type="InterPro" id="IPR001680">
    <property type="entry name" value="WD40_rpt"/>
</dbReference>
<dbReference type="EMBL" id="KN818243">
    <property type="protein sequence ID" value="KIL65275.1"/>
    <property type="molecule type" value="Genomic_DNA"/>
</dbReference>
<accession>A0A0C2SPU5</accession>
<keyword evidence="1 3" id="KW-0853">WD repeat</keyword>
<evidence type="ECO:0000256" key="2">
    <source>
        <dbReference type="ARBA" id="ARBA00022737"/>
    </source>
</evidence>
<dbReference type="PROSITE" id="PS50294">
    <property type="entry name" value="WD_REPEATS_REGION"/>
    <property type="match status" value="1"/>
</dbReference>
<reference evidence="6 7" key="1">
    <citation type="submission" date="2014-04" db="EMBL/GenBank/DDBJ databases">
        <title>Evolutionary Origins and Diversification of the Mycorrhizal Mutualists.</title>
        <authorList>
            <consortium name="DOE Joint Genome Institute"/>
            <consortium name="Mycorrhizal Genomics Consortium"/>
            <person name="Kohler A."/>
            <person name="Kuo A."/>
            <person name="Nagy L.G."/>
            <person name="Floudas D."/>
            <person name="Copeland A."/>
            <person name="Barry K.W."/>
            <person name="Cichocki N."/>
            <person name="Veneault-Fourrey C."/>
            <person name="LaButti K."/>
            <person name="Lindquist E.A."/>
            <person name="Lipzen A."/>
            <person name="Lundell T."/>
            <person name="Morin E."/>
            <person name="Murat C."/>
            <person name="Riley R."/>
            <person name="Ohm R."/>
            <person name="Sun H."/>
            <person name="Tunlid A."/>
            <person name="Henrissat B."/>
            <person name="Grigoriev I.V."/>
            <person name="Hibbett D.S."/>
            <person name="Martin F."/>
        </authorList>
    </citation>
    <scope>NUCLEOTIDE SEQUENCE [LARGE SCALE GENOMIC DNA]</scope>
    <source>
        <strain evidence="6 7">Koide BX008</strain>
    </source>
</reference>
<dbReference type="Gene3D" id="2.130.10.10">
    <property type="entry name" value="YVTN repeat-like/Quinoprotein amine dehydrogenase"/>
    <property type="match status" value="4"/>
</dbReference>
<dbReference type="OrthoDB" id="10251741at2759"/>
<dbReference type="PANTHER" id="PTHR22847:SF637">
    <property type="entry name" value="WD REPEAT DOMAIN 5B"/>
    <property type="match status" value="1"/>
</dbReference>
<feature type="region of interest" description="Disordered" evidence="4">
    <location>
        <begin position="1294"/>
        <end position="1344"/>
    </location>
</feature>
<dbReference type="SUPFAM" id="SSF50998">
    <property type="entry name" value="Quinoprotein alcohol dehydrogenase-like"/>
    <property type="match status" value="1"/>
</dbReference>
<protein>
    <recommendedName>
        <fullName evidence="5">Nephrocystin 3-like N-terminal domain-containing protein</fullName>
    </recommendedName>
</protein>
<proteinExistence type="predicted"/>
<dbReference type="InterPro" id="IPR027417">
    <property type="entry name" value="P-loop_NTPase"/>
</dbReference>
<feature type="compositionally biased region" description="Basic and acidic residues" evidence="4">
    <location>
        <begin position="1325"/>
        <end position="1334"/>
    </location>
</feature>
<dbReference type="SUPFAM" id="SSF50978">
    <property type="entry name" value="WD40 repeat-like"/>
    <property type="match status" value="2"/>
</dbReference>
<evidence type="ECO:0000256" key="1">
    <source>
        <dbReference type="ARBA" id="ARBA00022574"/>
    </source>
</evidence>
<feature type="domain" description="Nephrocystin 3-like N-terminal" evidence="5">
    <location>
        <begin position="99"/>
        <end position="255"/>
    </location>
</feature>
<organism evidence="6 7">
    <name type="scientific">Amanita muscaria (strain Koide BX008)</name>
    <dbReference type="NCBI Taxonomy" id="946122"/>
    <lineage>
        <taxon>Eukaryota</taxon>
        <taxon>Fungi</taxon>
        <taxon>Dikarya</taxon>
        <taxon>Basidiomycota</taxon>
        <taxon>Agaricomycotina</taxon>
        <taxon>Agaricomycetes</taxon>
        <taxon>Agaricomycetidae</taxon>
        <taxon>Agaricales</taxon>
        <taxon>Pluteineae</taxon>
        <taxon>Amanitaceae</taxon>
        <taxon>Amanita</taxon>
    </lineage>
</organism>
<dbReference type="SUPFAM" id="SSF52540">
    <property type="entry name" value="P-loop containing nucleoside triphosphate hydrolases"/>
    <property type="match status" value="1"/>
</dbReference>
<name>A0A0C2SPU5_AMAMK</name>
<dbReference type="GO" id="GO:1990234">
    <property type="term" value="C:transferase complex"/>
    <property type="evidence" value="ECO:0007669"/>
    <property type="project" value="UniProtKB-ARBA"/>
</dbReference>
<dbReference type="InterPro" id="IPR011047">
    <property type="entry name" value="Quinoprotein_ADH-like_sf"/>
</dbReference>
<dbReference type="InterPro" id="IPR036322">
    <property type="entry name" value="WD40_repeat_dom_sf"/>
</dbReference>
<dbReference type="PROSITE" id="PS50082">
    <property type="entry name" value="WD_REPEATS_2"/>
    <property type="match status" value="2"/>
</dbReference>
<keyword evidence="2" id="KW-0677">Repeat</keyword>
<dbReference type="Pfam" id="PF00400">
    <property type="entry name" value="WD40"/>
    <property type="match status" value="3"/>
</dbReference>
<dbReference type="InterPro" id="IPR056884">
    <property type="entry name" value="NPHP3-like_N"/>
</dbReference>
<dbReference type="SMART" id="SM00320">
    <property type="entry name" value="WD40"/>
    <property type="match status" value="8"/>
</dbReference>
<dbReference type="Pfam" id="PF24883">
    <property type="entry name" value="NPHP3_N"/>
    <property type="match status" value="1"/>
</dbReference>
<feature type="repeat" description="WD" evidence="3">
    <location>
        <begin position="936"/>
        <end position="977"/>
    </location>
</feature>
<dbReference type="STRING" id="946122.A0A0C2SPU5"/>
<sequence>MEAPTIQIGDNPNFSGASAIVIGNHNILRLGDQTLTEQQVKDIIRGAFNVQDVQNKIEQHTLNQEVKNLPRAEAAHDDYQSQKQSEVCFEDTRVVVLEELASWVIDRPKIYALSGPAGIGKSTIAYTFAARAAKLGILGASFFFSRDEPDCRNAKKFFTSIAYQLCVHDKEFAHAIGKTLLTERGTGAVTKNPQEQMQTLILEPLQDIVKPRRQPTVIVIDAIDECDSPDRYQVLASLERLVHGLSSFKVLITTRPQPRLDRLLSSHKVFSLQDIKDETVNSDIRRYLKYNLSREKVDECLPDLRKAWSANDEEIDHLVRMAGGLFIIASTTVRLVLDATIYNPERQMTMLKADGMATLGRLERFYTIILRGAVPEKCESGIIERFKAVVGAILTVQERLPIEVLEHLTNLSACDIDAVLKNLKSVIVVEEDTARIYHKSFFDFLTNVQHVPPDFRIVLKDQNTQITISCFQIMNRSLKKNILNLDEPACFMDNKEVLKEKEKLVHDNIPLVLRYACMYWAIHTEGANMDDDVLKEGLKQFALMHLLHWLEALSWNYQLFLAHHALRILMPLLESRLPDITKLFSDGLRFISKFYEIIEHSALHIYYSALPFTPTESLLYKTYYEQETTHNKCRVDGGPKQWDALLSRFEHGARVERVAFSQDGSKLLSWSSYDQNVRLWHASAGIPLGTISGDLVAIANSFAVAAKERMVILYDLDSFEPITTLETPALIIQLAVSADGSRIAAGMMNGAVDLWDGKTREFINSIVGYKPYSLAFSRTGSRLAFNSYNNRIKLEDGASGEHIADLDYRSEELKTTVFSHDDCVLACLAMEKHNQYTLTVWNTRNGESIGVARDVGEVFAVSADGSLLATATKAGRGVQLWTMGSSEYDNSLQPLENFGDWGTIDSLAFSQSDTLAIGSWYAVNIYNMKIHSVVATLSYDDLVKSVEFSPDCTRVAAGGRGGILALWDVQTTDTPSTSRTGMSEEPVHRVQTTQTIGAIAFSPDCSRLGSGFKDGIAIWDMKYTSQQITSHQGHSQAVTALAFSLDGKQVASGSEDGAVRLWNNNDGTSTRAPLHASSWVHSVAFSSDALAAASNEHIKLWDLRTSNLIGTLDEQGSRLVTFSHGGFLLASFNPSHLYVAVWDIENGTVIAKFTAPGWIGSMLFLSDDSGIAAKLANNDIVLFLVTNEGAAGDSTREDIHSLFPIVHWHSIPDLLDQRNHYKFLGRWSRGNLGPTMLWIPGYLDVDTVVQGSTTVVLVCKDGCVIFLQSTDRDTDDDSAWTKSSRKKIFEFKVTSAKTPSKRRRRKGASPSEGKDSNSDKRRRVETREGTREVEVGTSGREGDD</sequence>
<feature type="repeat" description="WD" evidence="3">
    <location>
        <begin position="1031"/>
        <end position="1072"/>
    </location>
</feature>
<gene>
    <name evidence="6" type="ORF">M378DRAFT_10906</name>
</gene>
<dbReference type="PANTHER" id="PTHR22847">
    <property type="entry name" value="WD40 REPEAT PROTEIN"/>
    <property type="match status" value="1"/>
</dbReference>
<evidence type="ECO:0000259" key="5">
    <source>
        <dbReference type="Pfam" id="PF24883"/>
    </source>
</evidence>
<dbReference type="InParanoid" id="A0A0C2SPU5"/>
<evidence type="ECO:0000313" key="7">
    <source>
        <dbReference type="Proteomes" id="UP000054549"/>
    </source>
</evidence>
<dbReference type="Proteomes" id="UP000054549">
    <property type="component" value="Unassembled WGS sequence"/>
</dbReference>
<dbReference type="InterPro" id="IPR015943">
    <property type="entry name" value="WD40/YVTN_repeat-like_dom_sf"/>
</dbReference>
<evidence type="ECO:0000313" key="6">
    <source>
        <dbReference type="EMBL" id="KIL65275.1"/>
    </source>
</evidence>